<proteinExistence type="predicted"/>
<organism evidence="2">
    <name type="scientific">Corethron hystrix</name>
    <dbReference type="NCBI Taxonomy" id="216773"/>
    <lineage>
        <taxon>Eukaryota</taxon>
        <taxon>Sar</taxon>
        <taxon>Stramenopiles</taxon>
        <taxon>Ochrophyta</taxon>
        <taxon>Bacillariophyta</taxon>
        <taxon>Coscinodiscophyceae</taxon>
        <taxon>Corethrophycidae</taxon>
        <taxon>Corethrales</taxon>
        <taxon>Corethraceae</taxon>
        <taxon>Corethron</taxon>
    </lineage>
</organism>
<name>A0A7S1BQ14_9STRA</name>
<feature type="region of interest" description="Disordered" evidence="1">
    <location>
        <begin position="111"/>
        <end position="196"/>
    </location>
</feature>
<evidence type="ECO:0000256" key="1">
    <source>
        <dbReference type="SAM" id="MobiDB-lite"/>
    </source>
</evidence>
<sequence>MYRNENHIEDDIESDFRYADDSDSDDSEHGCGGSSSGSGGNCLFAPWASSSRGKLDRKQQLGINTNNKAPLVAGGNPLETLDENTEADKSATKSPNNVIKTSATVDTAALSSDESIRCSQTSSPTISSDPNSTTPTTSKKAEEEIEKSNNGVKKLKSILKKQGSSYRNGFDAKEKKESLGHGKINSDRLGLGPSAGGRRTIFAGGMRRAPPVVNEGGNVFATSTRKKIKWNSMAKVAHVPSLTSISTFEMQRIWWQKSDYDEFKKTSRILAKALVEENSRVWLASTSVRNHSLHATMELASHWQAEHGSKWWCKFGHSRRGLEHITQIGVGRARQQKVVESIRAVLREQELMRIQKSKSNNGQNIDPRRLCKVSMSYTLQARERAAKNGIEDAVAMFQALGLSRPAPVVIPSVFGLERDIAAKKQISNTSLAVSEKVPAAISRNSSSHLDKHTRKGKTDSTVASKPLVALKRENSMSRVAAGFGQKTDDDTGTVQSSSSQSSTNNVATGSPPQNALGSGMDNSPTVEKNIVRINDESTSSFSMKKKATGFGQYDSTADLVKLAQQQEAIAA</sequence>
<dbReference type="EMBL" id="HBFR01026898">
    <property type="protein sequence ID" value="CAD8892194.1"/>
    <property type="molecule type" value="Transcribed_RNA"/>
</dbReference>
<gene>
    <name evidence="2" type="ORF">CHYS00102_LOCUS19400</name>
</gene>
<feature type="compositionally biased region" description="Low complexity" evidence="1">
    <location>
        <begin position="493"/>
        <end position="506"/>
    </location>
</feature>
<feature type="compositionally biased region" description="Low complexity" evidence="1">
    <location>
        <begin position="121"/>
        <end position="138"/>
    </location>
</feature>
<feature type="compositionally biased region" description="Basic and acidic residues" evidence="1">
    <location>
        <begin position="170"/>
        <end position="186"/>
    </location>
</feature>
<feature type="compositionally biased region" description="Polar residues" evidence="1">
    <location>
        <begin position="111"/>
        <end position="120"/>
    </location>
</feature>
<accession>A0A7S1BQ14</accession>
<feature type="compositionally biased region" description="Basic and acidic residues" evidence="1">
    <location>
        <begin position="1"/>
        <end position="20"/>
    </location>
</feature>
<feature type="compositionally biased region" description="Polar residues" evidence="1">
    <location>
        <begin position="507"/>
        <end position="525"/>
    </location>
</feature>
<evidence type="ECO:0000313" key="2">
    <source>
        <dbReference type="EMBL" id="CAD8892194.1"/>
    </source>
</evidence>
<feature type="region of interest" description="Disordered" evidence="1">
    <location>
        <begin position="1"/>
        <end position="99"/>
    </location>
</feature>
<feature type="compositionally biased region" description="Gly residues" evidence="1">
    <location>
        <begin position="30"/>
        <end position="40"/>
    </location>
</feature>
<feature type="region of interest" description="Disordered" evidence="1">
    <location>
        <begin position="483"/>
        <end position="525"/>
    </location>
</feature>
<feature type="region of interest" description="Disordered" evidence="1">
    <location>
        <begin position="432"/>
        <end position="471"/>
    </location>
</feature>
<reference evidence="2" key="1">
    <citation type="submission" date="2021-01" db="EMBL/GenBank/DDBJ databases">
        <authorList>
            <person name="Corre E."/>
            <person name="Pelletier E."/>
            <person name="Niang G."/>
            <person name="Scheremetjew M."/>
            <person name="Finn R."/>
            <person name="Kale V."/>
            <person name="Holt S."/>
            <person name="Cochrane G."/>
            <person name="Meng A."/>
            <person name="Brown T."/>
            <person name="Cohen L."/>
        </authorList>
    </citation>
    <scope>NUCLEOTIDE SEQUENCE</scope>
    <source>
        <strain evidence="2">308</strain>
    </source>
</reference>
<dbReference type="AlphaFoldDB" id="A0A7S1BQ14"/>
<protein>
    <submittedName>
        <fullName evidence="2">Uncharacterized protein</fullName>
    </submittedName>
</protein>